<sequence length="677" mass="74510">MTKSLCLTLSPGWALLTIMSKIHERYEGIIAANSAAKVEWNCGHTGCVGTFGGKYGQEKPESLSAAYEADRGRHERARSAHEKLKTKANRANSTEKHIVDIVYRPIYLWGHEKYMTTYRDLRTILWLVEKEWSKPKDTNNPLMTQNPHFYADNMISELERVGRVEPKPFTDNITKMAKFVVYPDRFCRLNISAGGHNQEPALVEFGNICRRTETSFILKGNFEQPRMRAVFITFFLDARGILWNTRMIAFWDSESTGEHRQFQVEGVGQPYTWSGLLLAWDSQRSHGLFEVKTQMRQRNPPTNIGNLSQWFSKTFSPGVHESQVKNALAETIDDIVRDLETHSAHSERLPSAVRAALNYERNPLNRTDIVFKFLSSPEATADHIKCFQEALAKVGGPGIEGMLPDIESQKESGQNPRGTLGPSQNERIASRLVPPAVPDAGRNPAPRKSESVLHQAGGSGIIRDTKASHSEPKAPEKARGHDDSPEKSHSQSTGTTKPAALSCKANSGVAAGPKKPVETTVQTTHERHIPLPTHRGTARSEAVHEIAGPLLKTPAVPTDLGPAPQRSELRGADGSEKPPEKAPRESGLPRESQPVPSTQTGKSISTAVSEGAILTSLAAGPKKQQGQHVATQPKTTPTQVQGELVASKQGPPVPAPAKSEWWLRKWAKKAAGYVGLT</sequence>
<feature type="compositionally biased region" description="Basic and acidic residues" evidence="1">
    <location>
        <begin position="463"/>
        <end position="489"/>
    </location>
</feature>
<name>A0AAD7EUC0_9AGAR</name>
<organism evidence="2 3">
    <name type="scientific">Mycena albidolilacea</name>
    <dbReference type="NCBI Taxonomy" id="1033008"/>
    <lineage>
        <taxon>Eukaryota</taxon>
        <taxon>Fungi</taxon>
        <taxon>Dikarya</taxon>
        <taxon>Basidiomycota</taxon>
        <taxon>Agaricomycotina</taxon>
        <taxon>Agaricomycetes</taxon>
        <taxon>Agaricomycetidae</taxon>
        <taxon>Agaricales</taxon>
        <taxon>Marasmiineae</taxon>
        <taxon>Mycenaceae</taxon>
        <taxon>Mycena</taxon>
    </lineage>
</organism>
<feature type="region of interest" description="Disordered" evidence="1">
    <location>
        <begin position="398"/>
        <end position="500"/>
    </location>
</feature>
<accession>A0AAD7EUC0</accession>
<dbReference type="EMBL" id="JARIHO010000015">
    <property type="protein sequence ID" value="KAJ7349964.1"/>
    <property type="molecule type" value="Genomic_DNA"/>
</dbReference>
<evidence type="ECO:0000313" key="2">
    <source>
        <dbReference type="EMBL" id="KAJ7349964.1"/>
    </source>
</evidence>
<dbReference type="Proteomes" id="UP001218218">
    <property type="component" value="Unassembled WGS sequence"/>
</dbReference>
<keyword evidence="3" id="KW-1185">Reference proteome</keyword>
<dbReference type="AlphaFoldDB" id="A0AAD7EUC0"/>
<feature type="compositionally biased region" description="Basic and acidic residues" evidence="1">
    <location>
        <begin position="567"/>
        <end position="588"/>
    </location>
</feature>
<evidence type="ECO:0000256" key="1">
    <source>
        <dbReference type="SAM" id="MobiDB-lite"/>
    </source>
</evidence>
<reference evidence="2" key="1">
    <citation type="submission" date="2023-03" db="EMBL/GenBank/DDBJ databases">
        <title>Massive genome expansion in bonnet fungi (Mycena s.s.) driven by repeated elements and novel gene families across ecological guilds.</title>
        <authorList>
            <consortium name="Lawrence Berkeley National Laboratory"/>
            <person name="Harder C.B."/>
            <person name="Miyauchi S."/>
            <person name="Viragh M."/>
            <person name="Kuo A."/>
            <person name="Thoen E."/>
            <person name="Andreopoulos B."/>
            <person name="Lu D."/>
            <person name="Skrede I."/>
            <person name="Drula E."/>
            <person name="Henrissat B."/>
            <person name="Morin E."/>
            <person name="Kohler A."/>
            <person name="Barry K."/>
            <person name="LaButti K."/>
            <person name="Morin E."/>
            <person name="Salamov A."/>
            <person name="Lipzen A."/>
            <person name="Mereny Z."/>
            <person name="Hegedus B."/>
            <person name="Baldrian P."/>
            <person name="Stursova M."/>
            <person name="Weitz H."/>
            <person name="Taylor A."/>
            <person name="Grigoriev I.V."/>
            <person name="Nagy L.G."/>
            <person name="Martin F."/>
            <person name="Kauserud H."/>
        </authorList>
    </citation>
    <scope>NUCLEOTIDE SEQUENCE</scope>
    <source>
        <strain evidence="2">CBHHK002</strain>
    </source>
</reference>
<gene>
    <name evidence="2" type="ORF">DFH08DRAFT_807287</name>
</gene>
<feature type="compositionally biased region" description="Polar residues" evidence="1">
    <location>
        <begin position="411"/>
        <end position="427"/>
    </location>
</feature>
<feature type="region of interest" description="Disordered" evidence="1">
    <location>
        <begin position="548"/>
        <end position="657"/>
    </location>
</feature>
<comment type="caution">
    <text evidence="2">The sequence shown here is derived from an EMBL/GenBank/DDBJ whole genome shotgun (WGS) entry which is preliminary data.</text>
</comment>
<feature type="compositionally biased region" description="Polar residues" evidence="1">
    <location>
        <begin position="624"/>
        <end position="641"/>
    </location>
</feature>
<evidence type="ECO:0000313" key="3">
    <source>
        <dbReference type="Proteomes" id="UP001218218"/>
    </source>
</evidence>
<protein>
    <submittedName>
        <fullName evidence="2">Uncharacterized protein</fullName>
    </submittedName>
</protein>
<feature type="compositionally biased region" description="Polar residues" evidence="1">
    <location>
        <begin position="594"/>
        <end position="608"/>
    </location>
</feature>
<proteinExistence type="predicted"/>